<name>A0AAD7TA14_9TELE</name>
<comment type="caution">
    <text evidence="1">The sequence shown here is derived from an EMBL/GenBank/DDBJ whole genome shotgun (WGS) entry which is preliminary data.</text>
</comment>
<protein>
    <submittedName>
        <fullName evidence="1">Uncharacterized protein</fullName>
    </submittedName>
</protein>
<keyword evidence="2" id="KW-1185">Reference proteome</keyword>
<gene>
    <name evidence="1" type="ORF">AAFF_G00328110</name>
</gene>
<reference evidence="1" key="1">
    <citation type="journal article" date="2023" name="Science">
        <title>Genome structures resolve the early diversification of teleost fishes.</title>
        <authorList>
            <person name="Parey E."/>
            <person name="Louis A."/>
            <person name="Montfort J."/>
            <person name="Bouchez O."/>
            <person name="Roques C."/>
            <person name="Iampietro C."/>
            <person name="Lluch J."/>
            <person name="Castinel A."/>
            <person name="Donnadieu C."/>
            <person name="Desvignes T."/>
            <person name="Floi Bucao C."/>
            <person name="Jouanno E."/>
            <person name="Wen M."/>
            <person name="Mejri S."/>
            <person name="Dirks R."/>
            <person name="Jansen H."/>
            <person name="Henkel C."/>
            <person name="Chen W.J."/>
            <person name="Zahm M."/>
            <person name="Cabau C."/>
            <person name="Klopp C."/>
            <person name="Thompson A.W."/>
            <person name="Robinson-Rechavi M."/>
            <person name="Braasch I."/>
            <person name="Lecointre G."/>
            <person name="Bobe J."/>
            <person name="Postlethwait J.H."/>
            <person name="Berthelot C."/>
            <person name="Roest Crollius H."/>
            <person name="Guiguen Y."/>
        </authorList>
    </citation>
    <scope>NUCLEOTIDE SEQUENCE</scope>
    <source>
        <strain evidence="1">NC1722</strain>
    </source>
</reference>
<dbReference type="EMBL" id="JAINUG010000005">
    <property type="protein sequence ID" value="KAJ8416933.1"/>
    <property type="molecule type" value="Genomic_DNA"/>
</dbReference>
<organism evidence="1 2">
    <name type="scientific">Aldrovandia affinis</name>
    <dbReference type="NCBI Taxonomy" id="143900"/>
    <lineage>
        <taxon>Eukaryota</taxon>
        <taxon>Metazoa</taxon>
        <taxon>Chordata</taxon>
        <taxon>Craniata</taxon>
        <taxon>Vertebrata</taxon>
        <taxon>Euteleostomi</taxon>
        <taxon>Actinopterygii</taxon>
        <taxon>Neopterygii</taxon>
        <taxon>Teleostei</taxon>
        <taxon>Notacanthiformes</taxon>
        <taxon>Halosauridae</taxon>
        <taxon>Aldrovandia</taxon>
    </lineage>
</organism>
<proteinExistence type="predicted"/>
<dbReference type="Proteomes" id="UP001221898">
    <property type="component" value="Unassembled WGS sequence"/>
</dbReference>
<evidence type="ECO:0000313" key="1">
    <source>
        <dbReference type="EMBL" id="KAJ8416933.1"/>
    </source>
</evidence>
<dbReference type="AlphaFoldDB" id="A0AAD7TA14"/>
<evidence type="ECO:0000313" key="2">
    <source>
        <dbReference type="Proteomes" id="UP001221898"/>
    </source>
</evidence>
<sequence>MVDINGWILGKVPSNLCCFSWLRRRSAVFLVFHIAVFSTEGSGAKGLGCRELLSVLALTGIRHFWLRPIFPDIPAVSLAIPPYDLSTSPAEQTFGIFVL</sequence>
<accession>A0AAD7TA14</accession>